<sequence>MPPLSTTVNSKFSVLLIAKESVAKTDPLVSTQISEKNGTLVTKENTSEISCNLNEFSAIVVQAAIRAYLAIVKMQVLVRACCACVSLQWSTTEEKIVVALKYRKCRGLVLGHGALIPLLAQLNEHAKLSMLRNATSTLSNFSGETTPPFSNRLDIHIVYRPTLPALEQLIHSSDEEVLTDACWALSYKDSYLSDGTNDKIQVGVCPRLVELLM</sequence>
<keyword evidence="5" id="KW-1185">Reference proteome</keyword>
<dbReference type="AlphaFoldDB" id="A0A835H7X1"/>
<dbReference type="InterPro" id="IPR011989">
    <property type="entry name" value="ARM-like"/>
</dbReference>
<dbReference type="PANTHER" id="PTHR23316">
    <property type="entry name" value="IMPORTIN ALPHA"/>
    <property type="match status" value="1"/>
</dbReference>
<protein>
    <submittedName>
        <fullName evidence="4">Uncharacterized protein</fullName>
    </submittedName>
</protein>
<organism evidence="4 5">
    <name type="scientific">Coptis chinensis</name>
    <dbReference type="NCBI Taxonomy" id="261450"/>
    <lineage>
        <taxon>Eukaryota</taxon>
        <taxon>Viridiplantae</taxon>
        <taxon>Streptophyta</taxon>
        <taxon>Embryophyta</taxon>
        <taxon>Tracheophyta</taxon>
        <taxon>Spermatophyta</taxon>
        <taxon>Magnoliopsida</taxon>
        <taxon>Ranunculales</taxon>
        <taxon>Ranunculaceae</taxon>
        <taxon>Coptidoideae</taxon>
        <taxon>Coptis</taxon>
    </lineage>
</organism>
<dbReference type="InterPro" id="IPR000225">
    <property type="entry name" value="Armadillo"/>
</dbReference>
<dbReference type="EMBL" id="JADFTS010000008">
    <property type="protein sequence ID" value="KAF9593357.1"/>
    <property type="molecule type" value="Genomic_DNA"/>
</dbReference>
<evidence type="ECO:0000313" key="4">
    <source>
        <dbReference type="EMBL" id="KAF9593357.1"/>
    </source>
</evidence>
<dbReference type="InterPro" id="IPR016024">
    <property type="entry name" value="ARM-type_fold"/>
</dbReference>
<reference evidence="4 5" key="1">
    <citation type="submission" date="2020-10" db="EMBL/GenBank/DDBJ databases">
        <title>The Coptis chinensis genome and diversification of protoberbering-type alkaloids.</title>
        <authorList>
            <person name="Wang B."/>
            <person name="Shu S."/>
            <person name="Song C."/>
            <person name="Liu Y."/>
        </authorList>
    </citation>
    <scope>NUCLEOTIDE SEQUENCE [LARGE SCALE GENOMIC DNA]</scope>
    <source>
        <strain evidence="4">HL-2020</strain>
        <tissue evidence="4">Leaf</tissue>
    </source>
</reference>
<keyword evidence="3" id="KW-0653">Protein transport</keyword>
<name>A0A835H7X1_9MAGN</name>
<comment type="similarity">
    <text evidence="1">Belongs to the importin alpha family.</text>
</comment>
<proteinExistence type="inferred from homology"/>
<evidence type="ECO:0000256" key="2">
    <source>
        <dbReference type="ARBA" id="ARBA00022448"/>
    </source>
</evidence>
<accession>A0A835H7X1</accession>
<evidence type="ECO:0000313" key="5">
    <source>
        <dbReference type="Proteomes" id="UP000631114"/>
    </source>
</evidence>
<dbReference type="Gene3D" id="1.25.10.10">
    <property type="entry name" value="Leucine-rich Repeat Variant"/>
    <property type="match status" value="1"/>
</dbReference>
<dbReference type="SUPFAM" id="SSF48371">
    <property type="entry name" value="ARM repeat"/>
    <property type="match status" value="1"/>
</dbReference>
<gene>
    <name evidence="4" type="ORF">IFM89_021761</name>
</gene>
<evidence type="ECO:0000256" key="1">
    <source>
        <dbReference type="ARBA" id="ARBA00010394"/>
    </source>
</evidence>
<dbReference type="OrthoDB" id="29145at2759"/>
<dbReference type="Proteomes" id="UP000631114">
    <property type="component" value="Unassembled WGS sequence"/>
</dbReference>
<comment type="caution">
    <text evidence="4">The sequence shown here is derived from an EMBL/GenBank/DDBJ whole genome shotgun (WGS) entry which is preliminary data.</text>
</comment>
<evidence type="ECO:0000256" key="3">
    <source>
        <dbReference type="ARBA" id="ARBA00022927"/>
    </source>
</evidence>
<dbReference type="GO" id="GO:0015031">
    <property type="term" value="P:protein transport"/>
    <property type="evidence" value="ECO:0007669"/>
    <property type="project" value="UniProtKB-KW"/>
</dbReference>
<dbReference type="Pfam" id="PF00514">
    <property type="entry name" value="Arm"/>
    <property type="match status" value="2"/>
</dbReference>
<keyword evidence="2" id="KW-0813">Transport</keyword>